<dbReference type="InterPro" id="IPR036318">
    <property type="entry name" value="FAD-bd_PCMH-like_sf"/>
</dbReference>
<comment type="similarity">
    <text evidence="1">Belongs to the oxygen-dependent FAD-linked oxidoreductase family.</text>
</comment>
<dbReference type="PANTHER" id="PTHR42973">
    <property type="entry name" value="BINDING OXIDOREDUCTASE, PUTATIVE (AFU_ORTHOLOGUE AFUA_1G17690)-RELATED"/>
    <property type="match status" value="1"/>
</dbReference>
<accession>A0AAJ0CHM6</accession>
<dbReference type="PROSITE" id="PS51257">
    <property type="entry name" value="PROKAR_LIPOPROTEIN"/>
    <property type="match status" value="1"/>
</dbReference>
<keyword evidence="7" id="KW-1185">Reference proteome</keyword>
<dbReference type="EMBL" id="JASWJB010000306">
    <property type="protein sequence ID" value="KAK2591832.1"/>
    <property type="molecule type" value="Genomic_DNA"/>
</dbReference>
<dbReference type="GO" id="GO:0016491">
    <property type="term" value="F:oxidoreductase activity"/>
    <property type="evidence" value="ECO:0007669"/>
    <property type="project" value="UniProtKB-KW"/>
</dbReference>
<dbReference type="Proteomes" id="UP001251528">
    <property type="component" value="Unassembled WGS sequence"/>
</dbReference>
<dbReference type="GO" id="GO:0071949">
    <property type="term" value="F:FAD binding"/>
    <property type="evidence" value="ECO:0007669"/>
    <property type="project" value="InterPro"/>
</dbReference>
<keyword evidence="3" id="KW-0274">FAD</keyword>
<keyword evidence="2" id="KW-0285">Flavoprotein</keyword>
<sequence>MRARPYTLAVALAGTASTSTSCCNQIRHHLPSLTSFPGSAHYNTTESSYWSLQESDLQPACIIHPTSSQHVSQVMSVVSKDPDCLFAIKGRGHSPAAGFANIQGGVTVDMTGLSNVQVAPDHAVAQVGAGADWLHVYQALEPLGVAVAGGRNGLVGVGGLLLGGGISHFTTKVGWACDNVVNYEIVLSCGKIIQSNASHHSALFHALRGSATNFGIITRFDLKTFPQSNISITSLAHDISHRHAVFGAFTDIITATPFDENVSLVSGLLFNSSSRQWSLTNSAVYAEPVSHPAVYGNLSSVPSLRNSTTVMSLAKFADEKDTPPLNWLFATATLRPSSAFMAEMFDILNETLYEFNPPAGIVWNVALEPLAGRMLHTGETLGMRTTEKGYIVLLSALWPAAKSRERVDSVARDVLCRIEDAARRKDLLQRFQYLNYAAPYQKPLQSYGFDNFDFLKQVSHEYDKHVVFQKQLRGGYKVV</sequence>
<comment type="caution">
    <text evidence="6">The sequence shown here is derived from an EMBL/GenBank/DDBJ whole genome shotgun (WGS) entry which is preliminary data.</text>
</comment>
<reference evidence="6" key="1">
    <citation type="submission" date="2023-06" db="EMBL/GenBank/DDBJ databases">
        <title>Conoideocrella luteorostrata (Hypocreales: Clavicipitaceae), a potential biocontrol fungus for elongate hemlock scale in United States Christmas tree production areas.</title>
        <authorList>
            <person name="Barrett H."/>
            <person name="Lovett B."/>
            <person name="Macias A.M."/>
            <person name="Stajich J.E."/>
            <person name="Kasson M.T."/>
        </authorList>
    </citation>
    <scope>NUCLEOTIDE SEQUENCE</scope>
    <source>
        <strain evidence="6">ARSEF 14590</strain>
    </source>
</reference>
<evidence type="ECO:0000313" key="6">
    <source>
        <dbReference type="EMBL" id="KAK2591832.1"/>
    </source>
</evidence>
<evidence type="ECO:0000259" key="5">
    <source>
        <dbReference type="PROSITE" id="PS51387"/>
    </source>
</evidence>
<dbReference type="AlphaFoldDB" id="A0AAJ0CHM6"/>
<feature type="domain" description="FAD-binding PCMH-type" evidence="5">
    <location>
        <begin position="55"/>
        <end position="227"/>
    </location>
</feature>
<protein>
    <recommendedName>
        <fullName evidence="5">FAD-binding PCMH-type domain-containing protein</fullName>
    </recommendedName>
</protein>
<dbReference type="InterPro" id="IPR050416">
    <property type="entry name" value="FAD-linked_Oxidoreductase"/>
</dbReference>
<evidence type="ECO:0000256" key="3">
    <source>
        <dbReference type="ARBA" id="ARBA00022827"/>
    </source>
</evidence>
<proteinExistence type="inferred from homology"/>
<organism evidence="6 7">
    <name type="scientific">Conoideocrella luteorostrata</name>
    <dbReference type="NCBI Taxonomy" id="1105319"/>
    <lineage>
        <taxon>Eukaryota</taxon>
        <taxon>Fungi</taxon>
        <taxon>Dikarya</taxon>
        <taxon>Ascomycota</taxon>
        <taxon>Pezizomycotina</taxon>
        <taxon>Sordariomycetes</taxon>
        <taxon>Hypocreomycetidae</taxon>
        <taxon>Hypocreales</taxon>
        <taxon>Clavicipitaceae</taxon>
        <taxon>Conoideocrella</taxon>
    </lineage>
</organism>
<dbReference type="InterPro" id="IPR016169">
    <property type="entry name" value="FAD-bd_PCMH_sub2"/>
</dbReference>
<keyword evidence="4" id="KW-0560">Oxidoreductase</keyword>
<gene>
    <name evidence="6" type="ORF">QQS21_010471</name>
</gene>
<dbReference type="SUPFAM" id="SSF56176">
    <property type="entry name" value="FAD-binding/transporter-associated domain-like"/>
    <property type="match status" value="1"/>
</dbReference>
<evidence type="ECO:0000256" key="4">
    <source>
        <dbReference type="ARBA" id="ARBA00023002"/>
    </source>
</evidence>
<evidence type="ECO:0000256" key="2">
    <source>
        <dbReference type="ARBA" id="ARBA00022630"/>
    </source>
</evidence>
<dbReference type="Pfam" id="PF01565">
    <property type="entry name" value="FAD_binding_4"/>
    <property type="match status" value="1"/>
</dbReference>
<dbReference type="Gene3D" id="3.30.465.10">
    <property type="match status" value="1"/>
</dbReference>
<dbReference type="InterPro" id="IPR016166">
    <property type="entry name" value="FAD-bd_PCMH"/>
</dbReference>
<evidence type="ECO:0000313" key="7">
    <source>
        <dbReference type="Proteomes" id="UP001251528"/>
    </source>
</evidence>
<dbReference type="InterPro" id="IPR006094">
    <property type="entry name" value="Oxid_FAD_bind_N"/>
</dbReference>
<evidence type="ECO:0000256" key="1">
    <source>
        <dbReference type="ARBA" id="ARBA00005466"/>
    </source>
</evidence>
<name>A0AAJ0CHM6_9HYPO</name>
<dbReference type="PROSITE" id="PS51387">
    <property type="entry name" value="FAD_PCMH"/>
    <property type="match status" value="1"/>
</dbReference>
<dbReference type="PANTHER" id="PTHR42973:SF22">
    <property type="entry name" value="FAD-BINDING PCMH-TYPE DOMAIN-CONTAINING PROTEIN-RELATED"/>
    <property type="match status" value="1"/>
</dbReference>